<evidence type="ECO:0000259" key="23">
    <source>
        <dbReference type="SMART" id="SM00235"/>
    </source>
</evidence>
<keyword evidence="5" id="KW-0645">Protease</keyword>
<feature type="signal peptide" evidence="22">
    <location>
        <begin position="1"/>
        <end position="20"/>
    </location>
</feature>
<dbReference type="Pfam" id="PF00413">
    <property type="entry name" value="Peptidase_M10"/>
    <property type="match status" value="1"/>
</dbReference>
<keyword evidence="12" id="KW-0482">Metalloprotease</keyword>
<comment type="similarity">
    <text evidence="2">Belongs to the peptidase M10A family.</text>
</comment>
<feature type="binding site" evidence="17">
    <location>
        <position position="217"/>
    </location>
    <ligand>
        <name>Ca(2+)</name>
        <dbReference type="ChEBI" id="CHEBI:29108"/>
        <label>3</label>
    </ligand>
</feature>
<dbReference type="InterPro" id="IPR000585">
    <property type="entry name" value="Hemopexin-like_dom"/>
</dbReference>
<keyword evidence="10 16" id="KW-0862">Zinc</keyword>
<reference evidence="24" key="2">
    <citation type="submission" date="2025-08" db="UniProtKB">
        <authorList>
            <consortium name="Ensembl"/>
        </authorList>
    </citation>
    <scope>IDENTIFICATION</scope>
</reference>
<keyword evidence="8" id="KW-0677">Repeat</keyword>
<dbReference type="GO" id="GO:0031012">
    <property type="term" value="C:extracellular matrix"/>
    <property type="evidence" value="ECO:0007669"/>
    <property type="project" value="InterPro"/>
</dbReference>
<dbReference type="Pfam" id="PF01471">
    <property type="entry name" value="PG_binding_1"/>
    <property type="match status" value="1"/>
</dbReference>
<feature type="repeat" description="Hemopexin" evidence="20">
    <location>
        <begin position="467"/>
        <end position="510"/>
    </location>
</feature>
<name>A0A8C4S1J2_ERPCA</name>
<keyword evidence="11 17" id="KW-0106">Calcium</keyword>
<feature type="binding site" description="in inhibited form" evidence="17">
    <location>
        <position position="111"/>
    </location>
    <ligand>
        <name>Zn(2+)</name>
        <dbReference type="ChEBI" id="CHEBI:29105"/>
        <label>2</label>
        <note>catalytic</note>
    </ligand>
</feature>
<dbReference type="GO" id="GO:0030574">
    <property type="term" value="P:collagen catabolic process"/>
    <property type="evidence" value="ECO:0007669"/>
    <property type="project" value="TreeGrafter"/>
</dbReference>
<keyword evidence="13" id="KW-0865">Zymogen</keyword>
<dbReference type="CDD" id="cd04278">
    <property type="entry name" value="ZnMc_MMP"/>
    <property type="match status" value="1"/>
</dbReference>
<dbReference type="PANTHER" id="PTHR10201:SF316">
    <property type="entry name" value="STROMELYSIN-2 PRECURSOR"/>
    <property type="match status" value="1"/>
</dbReference>
<feature type="binding site" evidence="17">
    <location>
        <position position="143"/>
    </location>
    <ligand>
        <name>Ca(2+)</name>
        <dbReference type="ChEBI" id="CHEBI:29108"/>
        <label>1</label>
    </ligand>
</feature>
<feature type="binding site" evidence="17">
    <location>
        <position position="194"/>
    </location>
    <ligand>
        <name>Ca(2+)</name>
        <dbReference type="ChEBI" id="CHEBI:29108"/>
        <label>3</label>
    </ligand>
</feature>
<feature type="repeat" description="Hemopexin" evidence="20">
    <location>
        <begin position="370"/>
        <end position="416"/>
    </location>
</feature>
<feature type="binding site" evidence="17">
    <location>
        <position position="471"/>
    </location>
    <ligand>
        <name>Ca(2+)</name>
        <dbReference type="ChEBI" id="CHEBI:29108"/>
        <label>4</label>
    </ligand>
</feature>
<feature type="binding site" evidence="17">
    <location>
        <position position="189"/>
    </location>
    <ligand>
        <name>Zn(2+)</name>
        <dbReference type="ChEBI" id="CHEBI:29105"/>
        <label>1</label>
    </ligand>
</feature>
<evidence type="ECO:0000256" key="8">
    <source>
        <dbReference type="ARBA" id="ARBA00022737"/>
    </source>
</evidence>
<evidence type="ECO:0000256" key="11">
    <source>
        <dbReference type="ARBA" id="ARBA00022837"/>
    </source>
</evidence>
<feature type="binding site" evidence="17">
    <location>
        <position position="376"/>
    </location>
    <ligand>
        <name>Ca(2+)</name>
        <dbReference type="ChEBI" id="CHEBI:29108"/>
        <label>5</label>
    </ligand>
</feature>
<sequence length="511" mass="58306">MDAVRAFIFLVLTNSATVFSAPVYASHLSEEEGTIWPGGDSQLSNETFNQAKGFLTRYFGDSSAEMPTSNFRKLVKTSLRNKLEKMQEFFGLKVTGKLDKTTLDVMKKPRCGVPDISRYGHFYGQPKWGKTDITYRITQYTTDLNKRDVDTAIAQAFKLYSDVIPLNFIQIYSGIADIMILFKAGAHGDFFPFDGPYGTLAHANSPGPSEGGDTHFDEDETWTLSPRGINLLLVAAHEFGHALGLDHSRDPSALMYPTYQYVDTRGYQLPRDDRLGVQALYGSRQPNRPEPARPTEKPKPQPNPKPNPNPGDPASTVPAVPEQCNRDLVFDAATSIRKELYFFKNGYFWKKSTLFNGIQLNTVKSVWPQINVVDAAYEVPFKDTTFLFQGHQYWATRGYYSLSGYPKEIYDLGFPHSVRKIDAAVYVADIKRTLFFVRSRYWSYNEEKRTMDRGYPKHIKQDFPGIEGKIDSAFENYGFLYFSNGPRQSEYDYKRQKVVRVLLNYGWLDCY</sequence>
<dbReference type="InterPro" id="IPR033739">
    <property type="entry name" value="M10A_MMP"/>
</dbReference>
<evidence type="ECO:0000256" key="18">
    <source>
        <dbReference type="PIRSR" id="PIRSR621190-3"/>
    </source>
</evidence>
<dbReference type="SUPFAM" id="SSF50923">
    <property type="entry name" value="Hemopexin-like domain"/>
    <property type="match status" value="1"/>
</dbReference>
<dbReference type="Ensembl" id="ENSECRT00000010173.1">
    <property type="protein sequence ID" value="ENSECRP00000010007.1"/>
    <property type="gene ID" value="ENSECRG00000006685.1"/>
</dbReference>
<dbReference type="PROSITE" id="PS51642">
    <property type="entry name" value="HEMOPEXIN_2"/>
    <property type="match status" value="3"/>
</dbReference>
<feature type="chain" id="PRO_5034846928" evidence="22">
    <location>
        <begin position="21"/>
        <end position="511"/>
    </location>
</feature>
<dbReference type="GO" id="GO:0008270">
    <property type="term" value="F:zinc ion binding"/>
    <property type="evidence" value="ECO:0007669"/>
    <property type="project" value="InterPro"/>
</dbReference>
<feature type="binding site" evidence="17">
    <location>
        <position position="255"/>
    </location>
    <ligand>
        <name>Zn(2+)</name>
        <dbReference type="ChEBI" id="CHEBI:29105"/>
        <label>2</label>
        <note>catalytic</note>
    </ligand>
</feature>
<dbReference type="PROSITE" id="PS00546">
    <property type="entry name" value="CYSTEINE_SWITCH"/>
    <property type="match status" value="1"/>
</dbReference>
<dbReference type="Pfam" id="PF00045">
    <property type="entry name" value="Hemopexin"/>
    <property type="match status" value="3"/>
</dbReference>
<organism evidence="24 25">
    <name type="scientific">Erpetoichthys calabaricus</name>
    <name type="common">Rope fish</name>
    <name type="synonym">Calamoichthys calabaricus</name>
    <dbReference type="NCBI Taxonomy" id="27687"/>
    <lineage>
        <taxon>Eukaryota</taxon>
        <taxon>Metazoa</taxon>
        <taxon>Chordata</taxon>
        <taxon>Craniata</taxon>
        <taxon>Vertebrata</taxon>
        <taxon>Euteleostomi</taxon>
        <taxon>Actinopterygii</taxon>
        <taxon>Polypteriformes</taxon>
        <taxon>Polypteridae</taxon>
        <taxon>Erpetoichthys</taxon>
    </lineage>
</organism>
<evidence type="ECO:0000256" key="4">
    <source>
        <dbReference type="ARBA" id="ARBA00022530"/>
    </source>
</evidence>
<comment type="cofactor">
    <cofactor evidence="17">
        <name>Ca(2+)</name>
        <dbReference type="ChEBI" id="CHEBI:29108"/>
    </cofactor>
    <text evidence="17">Can bind about 5 Ca(2+) ions per subunit.</text>
</comment>
<dbReference type="SMART" id="SM00235">
    <property type="entry name" value="ZnMc"/>
    <property type="match status" value="1"/>
</dbReference>
<dbReference type="PRINTS" id="PR00138">
    <property type="entry name" value="MATRIXIN"/>
</dbReference>
<feature type="binding site" evidence="17">
    <location>
        <position position="374"/>
    </location>
    <ligand>
        <name>Ca(2+)</name>
        <dbReference type="ChEBI" id="CHEBI:29108"/>
        <label>4</label>
    </ligand>
</feature>
<feature type="binding site" evidence="17">
    <location>
        <position position="202"/>
    </location>
    <ligand>
        <name>Zn(2+)</name>
        <dbReference type="ChEBI" id="CHEBI:29105"/>
        <label>1</label>
    </ligand>
</feature>
<feature type="domain" description="Peptidase metallopeptidase" evidence="23">
    <location>
        <begin position="124"/>
        <end position="283"/>
    </location>
</feature>
<dbReference type="InterPro" id="IPR021190">
    <property type="entry name" value="Pept_M10A"/>
</dbReference>
<dbReference type="InterPro" id="IPR006026">
    <property type="entry name" value="Peptidase_Metallo"/>
</dbReference>
<dbReference type="Proteomes" id="UP000694620">
    <property type="component" value="Chromosome 4"/>
</dbReference>
<evidence type="ECO:0000256" key="17">
    <source>
        <dbReference type="PIRSR" id="PIRSR621190-2"/>
    </source>
</evidence>
<feature type="binding site" evidence="17">
    <location>
        <position position="215"/>
    </location>
    <ligand>
        <name>Zn(2+)</name>
        <dbReference type="ChEBI" id="CHEBI:29105"/>
        <label>1</label>
    </ligand>
</feature>
<feature type="binding site" evidence="17">
    <location>
        <position position="211"/>
    </location>
    <ligand>
        <name>Ca(2+)</name>
        <dbReference type="ChEBI" id="CHEBI:29108"/>
        <label>2</label>
    </ligand>
</feature>
<evidence type="ECO:0000256" key="19">
    <source>
        <dbReference type="PIRSR" id="PIRSR621190-4"/>
    </source>
</evidence>
<evidence type="ECO:0000256" key="5">
    <source>
        <dbReference type="ARBA" id="ARBA00022670"/>
    </source>
</evidence>
<dbReference type="SMART" id="SM00120">
    <property type="entry name" value="HX"/>
    <property type="match status" value="4"/>
</dbReference>
<evidence type="ECO:0000256" key="2">
    <source>
        <dbReference type="ARBA" id="ARBA00010370"/>
    </source>
</evidence>
<keyword evidence="9" id="KW-0378">Hydrolase</keyword>
<keyword evidence="25" id="KW-1185">Reference proteome</keyword>
<feature type="active site" evidence="15">
    <location>
        <position position="238"/>
    </location>
</feature>
<dbReference type="PIRSF" id="PIRSF001191">
    <property type="entry name" value="Peptidase_M10A_matrix"/>
    <property type="match status" value="1"/>
</dbReference>
<evidence type="ECO:0000256" key="16">
    <source>
        <dbReference type="PIRSR" id="PIRSR001191-2"/>
    </source>
</evidence>
<dbReference type="SUPFAM" id="SSF47090">
    <property type="entry name" value="PGBD-like"/>
    <property type="match status" value="1"/>
</dbReference>
<dbReference type="InterPro" id="IPR024079">
    <property type="entry name" value="MetalloPept_cat_dom_sf"/>
</dbReference>
<dbReference type="FunFam" id="2.110.10.10:FF:000002">
    <property type="entry name" value="Matrix metallopeptidase 3"/>
    <property type="match status" value="1"/>
</dbReference>
<feature type="repeat" description="Hemopexin" evidence="20">
    <location>
        <begin position="418"/>
        <end position="466"/>
    </location>
</feature>
<comment type="cofactor">
    <cofactor evidence="17">
        <name>Zn(2+)</name>
        <dbReference type="ChEBI" id="CHEBI:29105"/>
    </cofactor>
    <text evidence="17">Binds 2 Zn(2+) ions per subunit.</text>
</comment>
<dbReference type="FunFam" id="3.40.390.10:FF:000007">
    <property type="entry name" value="Collagenase 3"/>
    <property type="match status" value="1"/>
</dbReference>
<dbReference type="InterPro" id="IPR001818">
    <property type="entry name" value="Pept_M10_metallopeptidase"/>
</dbReference>
<feature type="binding site" evidence="17">
    <location>
        <position position="187"/>
    </location>
    <ligand>
        <name>Zn(2+)</name>
        <dbReference type="ChEBI" id="CHEBI:29105"/>
        <label>1</label>
    </ligand>
</feature>
<dbReference type="InterPro" id="IPR002477">
    <property type="entry name" value="Peptidoglycan-bd-like"/>
</dbReference>
<dbReference type="Gene3D" id="2.110.10.10">
    <property type="entry name" value="Hemopexin-like domain"/>
    <property type="match status" value="1"/>
</dbReference>
<feature type="binding site" evidence="17">
    <location>
        <position position="195"/>
    </location>
    <ligand>
        <name>Ca(2+)</name>
        <dbReference type="ChEBI" id="CHEBI:29108"/>
        <label>3</label>
    </ligand>
</feature>
<evidence type="ECO:0000313" key="24">
    <source>
        <dbReference type="Ensembl" id="ENSECRP00000010007.1"/>
    </source>
</evidence>
<evidence type="ECO:0000256" key="1">
    <source>
        <dbReference type="ARBA" id="ARBA00004498"/>
    </source>
</evidence>
<evidence type="ECO:0000256" key="15">
    <source>
        <dbReference type="PIRSR" id="PIRSR001191-1"/>
    </source>
</evidence>
<feature type="binding site" evidence="17">
    <location>
        <position position="220"/>
    </location>
    <ligand>
        <name>Ca(2+)</name>
        <dbReference type="ChEBI" id="CHEBI:29108"/>
        <label>3</label>
    </ligand>
</feature>
<dbReference type="InterPro" id="IPR018487">
    <property type="entry name" value="Hemopexin-like_repeat"/>
</dbReference>
<dbReference type="InterPro" id="IPR021158">
    <property type="entry name" value="Pept_M10A_Zn_BS"/>
</dbReference>
<dbReference type="Gene3D" id="3.40.390.10">
    <property type="entry name" value="Collagenase (Catalytic Domain)"/>
    <property type="match status" value="1"/>
</dbReference>
<evidence type="ECO:0000256" key="21">
    <source>
        <dbReference type="SAM" id="MobiDB-lite"/>
    </source>
</evidence>
<evidence type="ECO:0000256" key="20">
    <source>
        <dbReference type="PROSITE-ProRule" id="PRU01011"/>
    </source>
</evidence>
<feature type="modified residue" description="Phosphotyrosine; by PKDCC" evidence="19">
    <location>
        <position position="405"/>
    </location>
</feature>
<feature type="compositionally biased region" description="Basic and acidic residues" evidence="21">
    <location>
        <begin position="290"/>
        <end position="299"/>
    </location>
</feature>
<evidence type="ECO:0000256" key="10">
    <source>
        <dbReference type="ARBA" id="ARBA00022833"/>
    </source>
</evidence>
<reference evidence="24" key="1">
    <citation type="submission" date="2021-06" db="EMBL/GenBank/DDBJ databases">
        <authorList>
            <consortium name="Wellcome Sanger Institute Data Sharing"/>
        </authorList>
    </citation>
    <scope>NUCLEOTIDE SEQUENCE [LARGE SCALE GENOMIC DNA]</scope>
</reference>
<dbReference type="SUPFAM" id="SSF55486">
    <property type="entry name" value="Metalloproteases ('zincins'), catalytic domain"/>
    <property type="match status" value="1"/>
</dbReference>
<feature type="region of interest" description="Disordered" evidence="21">
    <location>
        <begin position="281"/>
        <end position="319"/>
    </location>
</feature>
<keyword evidence="7 22" id="KW-0732">Signal</keyword>
<evidence type="ECO:0000256" key="12">
    <source>
        <dbReference type="ARBA" id="ARBA00023049"/>
    </source>
</evidence>
<evidence type="ECO:0000256" key="7">
    <source>
        <dbReference type="ARBA" id="ARBA00022729"/>
    </source>
</evidence>
<feature type="binding site" evidence="17">
    <location>
        <position position="220"/>
    </location>
    <ligand>
        <name>Ca(2+)</name>
        <dbReference type="ChEBI" id="CHEBI:29108"/>
        <label>1</label>
    </ligand>
</feature>
<protein>
    <submittedName>
        <fullName evidence="24">Matrix metallopeptidase 30</fullName>
    </submittedName>
</protein>
<evidence type="ECO:0000256" key="9">
    <source>
        <dbReference type="ARBA" id="ARBA00022801"/>
    </source>
</evidence>
<keyword evidence="3" id="KW-0964">Secreted</keyword>
<accession>A0A8C4S1J2</accession>
<feature type="compositionally biased region" description="Pro residues" evidence="21">
    <location>
        <begin position="300"/>
        <end position="311"/>
    </location>
</feature>
<evidence type="ECO:0000256" key="13">
    <source>
        <dbReference type="ARBA" id="ARBA00023145"/>
    </source>
</evidence>
<gene>
    <name evidence="24" type="primary">LOC114650506</name>
</gene>
<dbReference type="PANTHER" id="PTHR10201">
    <property type="entry name" value="MATRIX METALLOPROTEINASE"/>
    <property type="match status" value="1"/>
</dbReference>
<evidence type="ECO:0000256" key="6">
    <source>
        <dbReference type="ARBA" id="ARBA00022723"/>
    </source>
</evidence>
<feature type="disulfide bond" evidence="18">
    <location>
        <begin position="324"/>
        <end position="510"/>
    </location>
</feature>
<dbReference type="GO" id="GO:0030198">
    <property type="term" value="P:extracellular matrix organization"/>
    <property type="evidence" value="ECO:0007669"/>
    <property type="project" value="TreeGrafter"/>
</dbReference>
<evidence type="ECO:0000256" key="3">
    <source>
        <dbReference type="ARBA" id="ARBA00022525"/>
    </source>
</evidence>
<keyword evidence="14 18" id="KW-1015">Disulfide bond</keyword>
<feature type="binding site" evidence="17">
    <location>
        <position position="177"/>
    </location>
    <ligand>
        <name>Ca(2+)</name>
        <dbReference type="ChEBI" id="CHEBI:29108"/>
        <label>2</label>
    </ligand>
</feature>
<keyword evidence="6 16" id="KW-0479">Metal-binding</keyword>
<feature type="binding site" evidence="16">
    <location>
        <position position="241"/>
    </location>
    <ligand>
        <name>Zn(2+)</name>
        <dbReference type="ChEBI" id="CHEBI:29105"/>
        <label>2</label>
        <note>catalytic</note>
    </ligand>
</feature>
<dbReference type="GeneTree" id="ENSGT00940000167100"/>
<feature type="binding site" evidence="17">
    <location>
        <position position="213"/>
    </location>
    <ligand>
        <name>Ca(2+)</name>
        <dbReference type="ChEBI" id="CHEBI:29108"/>
        <label>2</label>
    </ligand>
</feature>
<feature type="binding site" evidence="17">
    <location>
        <position position="424"/>
    </location>
    <ligand>
        <name>Ca(2+)</name>
        <dbReference type="ChEBI" id="CHEBI:29108"/>
        <label>5</label>
    </ligand>
</feature>
<keyword evidence="4" id="KW-0272">Extracellular matrix</keyword>
<proteinExistence type="inferred from homology"/>
<dbReference type="CDD" id="cd00094">
    <property type="entry name" value="HX"/>
    <property type="match status" value="1"/>
</dbReference>
<dbReference type="InterPro" id="IPR036375">
    <property type="entry name" value="Hemopexin-like_dom_sf"/>
</dbReference>
<comment type="subcellular location">
    <subcellularLocation>
        <location evidence="1">Secreted</location>
        <location evidence="1">Extracellular space</location>
        <location evidence="1">Extracellular matrix</location>
    </subcellularLocation>
</comment>
<dbReference type="GO" id="GO:0004222">
    <property type="term" value="F:metalloendopeptidase activity"/>
    <property type="evidence" value="ECO:0007669"/>
    <property type="project" value="InterPro"/>
</dbReference>
<feature type="binding site" evidence="16">
    <location>
        <position position="237"/>
    </location>
    <ligand>
        <name>Zn(2+)</name>
        <dbReference type="ChEBI" id="CHEBI:29105"/>
        <label>2</label>
        <note>catalytic</note>
    </ligand>
</feature>
<evidence type="ECO:0000256" key="22">
    <source>
        <dbReference type="SAM" id="SignalP"/>
    </source>
</evidence>
<evidence type="ECO:0000256" key="14">
    <source>
        <dbReference type="ARBA" id="ARBA00023157"/>
    </source>
</evidence>
<reference evidence="24" key="3">
    <citation type="submission" date="2025-09" db="UniProtKB">
        <authorList>
            <consortium name="Ensembl"/>
        </authorList>
    </citation>
    <scope>IDENTIFICATION</scope>
</reference>
<dbReference type="GO" id="GO:0006508">
    <property type="term" value="P:proteolysis"/>
    <property type="evidence" value="ECO:0007669"/>
    <property type="project" value="UniProtKB-KW"/>
</dbReference>
<dbReference type="AlphaFoldDB" id="A0A8C4S1J2"/>
<feature type="binding site" evidence="16">
    <location>
        <position position="247"/>
    </location>
    <ligand>
        <name>Zn(2+)</name>
        <dbReference type="ChEBI" id="CHEBI:29105"/>
        <label>2</label>
        <note>catalytic</note>
    </ligand>
</feature>
<dbReference type="InterPro" id="IPR036365">
    <property type="entry name" value="PGBD-like_sf"/>
</dbReference>
<evidence type="ECO:0000313" key="25">
    <source>
        <dbReference type="Proteomes" id="UP000694620"/>
    </source>
</evidence>
<feature type="binding site" evidence="17">
    <location>
        <position position="331"/>
    </location>
    <ligand>
        <name>Ca(2+)</name>
        <dbReference type="ChEBI" id="CHEBI:29108"/>
        <label>4</label>
    </ligand>
</feature>